<dbReference type="AlphaFoldDB" id="A0A507QMW2"/>
<accession>A0A507QMW2</accession>
<feature type="chain" id="PRO_5021396392" evidence="3">
    <location>
        <begin position="20"/>
        <end position="341"/>
    </location>
</feature>
<feature type="transmembrane region" description="Helical" evidence="2">
    <location>
        <begin position="286"/>
        <end position="306"/>
    </location>
</feature>
<evidence type="ECO:0000256" key="2">
    <source>
        <dbReference type="SAM" id="Phobius"/>
    </source>
</evidence>
<proteinExistence type="predicted"/>
<dbReference type="EMBL" id="VIFY01000215">
    <property type="protein sequence ID" value="TQB68455.1"/>
    <property type="molecule type" value="Genomic_DNA"/>
</dbReference>
<keyword evidence="2" id="KW-1133">Transmembrane helix</keyword>
<dbReference type="PANTHER" id="PTHR40622:SF1">
    <property type="match status" value="1"/>
</dbReference>
<reference evidence="4 5" key="1">
    <citation type="submission" date="2019-06" db="EMBL/GenBank/DDBJ databases">
        <title>Wine fermentation using esterase from Monascus purpureus.</title>
        <authorList>
            <person name="Geng C."/>
            <person name="Zhang Y."/>
        </authorList>
    </citation>
    <scope>NUCLEOTIDE SEQUENCE [LARGE SCALE GENOMIC DNA]</scope>
    <source>
        <strain evidence="4">HQ1</strain>
    </source>
</reference>
<gene>
    <name evidence="4" type="ORF">MPDQ_003398</name>
</gene>
<feature type="signal peptide" evidence="3">
    <location>
        <begin position="1"/>
        <end position="19"/>
    </location>
</feature>
<name>A0A507QMW2_MONPU</name>
<evidence type="ECO:0000256" key="1">
    <source>
        <dbReference type="SAM" id="MobiDB-lite"/>
    </source>
</evidence>
<feature type="region of interest" description="Disordered" evidence="1">
    <location>
        <begin position="200"/>
        <end position="256"/>
    </location>
</feature>
<keyword evidence="2" id="KW-0812">Transmembrane</keyword>
<keyword evidence="2" id="KW-0472">Membrane</keyword>
<evidence type="ECO:0000313" key="4">
    <source>
        <dbReference type="EMBL" id="TQB68455.1"/>
    </source>
</evidence>
<sequence length="341" mass="37596">MFLHRLLVAGLVFISASSAATAPGDPVAAPTPVAKSHEVHLPGTHNSFTANVPSKRHCTHGDSGCGSTYLTFHFSVSNDSLFANDDRIFPPSSPMQLQALRRWTTDDREERVLLTYGLDVRPAAVGDGDVGPRNDRLIVHVEFFDEDSSRASPNFMRIDLDRDPEEGLILSKITVRPISSQDEEESRGNYSWEVKYWRTQGNSKPGAESAECSSDSDRRGGHCHRRQGLGEEKSSSLHNPAYSSDHHLYIPPEEPPKRYRLTHPHDGWIQRQRLLDLMGPGLEPSVLGVMGVMAGFLLAVVGRTTVSRRTRHAMENETSGASALSNFELSSKSIAATEEGR</sequence>
<feature type="non-terminal residue" evidence="4">
    <location>
        <position position="341"/>
    </location>
</feature>
<keyword evidence="3" id="KW-0732">Signal</keyword>
<protein>
    <submittedName>
        <fullName evidence="4">Uncharacterized protein</fullName>
    </submittedName>
</protein>
<dbReference type="PANTHER" id="PTHR40622">
    <property type="match status" value="1"/>
</dbReference>
<evidence type="ECO:0000256" key="3">
    <source>
        <dbReference type="SAM" id="SignalP"/>
    </source>
</evidence>
<evidence type="ECO:0000313" key="5">
    <source>
        <dbReference type="Proteomes" id="UP000319663"/>
    </source>
</evidence>
<organism evidence="4 5">
    <name type="scientific">Monascus purpureus</name>
    <name type="common">Red mold</name>
    <name type="synonym">Monascus anka</name>
    <dbReference type="NCBI Taxonomy" id="5098"/>
    <lineage>
        <taxon>Eukaryota</taxon>
        <taxon>Fungi</taxon>
        <taxon>Dikarya</taxon>
        <taxon>Ascomycota</taxon>
        <taxon>Pezizomycotina</taxon>
        <taxon>Eurotiomycetes</taxon>
        <taxon>Eurotiomycetidae</taxon>
        <taxon>Eurotiales</taxon>
        <taxon>Aspergillaceae</taxon>
        <taxon>Monascus</taxon>
    </lineage>
</organism>
<keyword evidence="5" id="KW-1185">Reference proteome</keyword>
<comment type="caution">
    <text evidence="4">The sequence shown here is derived from an EMBL/GenBank/DDBJ whole genome shotgun (WGS) entry which is preliminary data.</text>
</comment>
<dbReference type="Proteomes" id="UP000319663">
    <property type="component" value="Unassembled WGS sequence"/>
</dbReference>